<gene>
    <name evidence="1" type="ORF">FCALED_LOCUS8026</name>
</gene>
<dbReference type="InterPro" id="IPR032675">
    <property type="entry name" value="LRR_dom_sf"/>
</dbReference>
<keyword evidence="2" id="KW-1185">Reference proteome</keyword>
<name>A0A9N9G762_9GLOM</name>
<evidence type="ECO:0000313" key="2">
    <source>
        <dbReference type="Proteomes" id="UP000789570"/>
    </source>
</evidence>
<dbReference type="SUPFAM" id="SSF52047">
    <property type="entry name" value="RNI-like"/>
    <property type="match status" value="1"/>
</dbReference>
<sequence length="546" mass="63592">MACTKLFLGNLPEVTNQIIQYLRNDLKSLYSCILVNRHLCQITIPILWEDPFVICRGHHYNFLDIYFSFLDDVDKVELEEKYGIKINSSSQNKPLFNYPSLIKTFNIFRFEMHVVNWINHLDSLPSTADSEPIRGNPSRKIFFPKTIEDIGFDIKKDLPNSIEIINSICVLLFKLFINSEASLNNLRLLSSNGINFLPEMQKLILNNPKITSDLRVITLDVSNVSSESFLTSLPSISSSIRQMNVFFNGMSINISNVIRSQNRLSSLSFENLKYNVNLMNAFKSYPQTLTSIEFNICNFTNISSLVGILYLSQLKSLHFFHCRGLTVHDFQSLLVHPNPLKIKTLRVHGRTSGINLLLQKVGLNLQHLDLMLFEHNEREKAFDSIINYCFEIKLLYLSWIHEDDTQQLFKLITRVNIKYLSLEYPMYFENLPLLKQLGQLLPNSLRYLDLCLFIDPNDLKIFLNNCKHIKLSYLLVKNFNVKNVDLTFSRLKEFVKNQRVKNFAYQISSFDPNNDEHNNFEKLFDEIQPFVTMNKYSDLIIKISDL</sequence>
<organism evidence="1 2">
    <name type="scientific">Funneliformis caledonium</name>
    <dbReference type="NCBI Taxonomy" id="1117310"/>
    <lineage>
        <taxon>Eukaryota</taxon>
        <taxon>Fungi</taxon>
        <taxon>Fungi incertae sedis</taxon>
        <taxon>Mucoromycota</taxon>
        <taxon>Glomeromycotina</taxon>
        <taxon>Glomeromycetes</taxon>
        <taxon>Glomerales</taxon>
        <taxon>Glomeraceae</taxon>
        <taxon>Funneliformis</taxon>
    </lineage>
</organism>
<dbReference type="OrthoDB" id="2350533at2759"/>
<dbReference type="Gene3D" id="3.80.10.10">
    <property type="entry name" value="Ribonuclease Inhibitor"/>
    <property type="match status" value="1"/>
</dbReference>
<reference evidence="1" key="1">
    <citation type="submission" date="2021-06" db="EMBL/GenBank/DDBJ databases">
        <authorList>
            <person name="Kallberg Y."/>
            <person name="Tangrot J."/>
            <person name="Rosling A."/>
        </authorList>
    </citation>
    <scope>NUCLEOTIDE SEQUENCE</scope>
    <source>
        <strain evidence="1">UK204</strain>
    </source>
</reference>
<protein>
    <submittedName>
        <fullName evidence="1">17690_t:CDS:1</fullName>
    </submittedName>
</protein>
<accession>A0A9N9G762</accession>
<evidence type="ECO:0000313" key="1">
    <source>
        <dbReference type="EMBL" id="CAG8589668.1"/>
    </source>
</evidence>
<comment type="caution">
    <text evidence="1">The sequence shown here is derived from an EMBL/GenBank/DDBJ whole genome shotgun (WGS) entry which is preliminary data.</text>
</comment>
<dbReference type="AlphaFoldDB" id="A0A9N9G762"/>
<dbReference type="Proteomes" id="UP000789570">
    <property type="component" value="Unassembled WGS sequence"/>
</dbReference>
<proteinExistence type="predicted"/>
<dbReference type="EMBL" id="CAJVPQ010002257">
    <property type="protein sequence ID" value="CAG8589668.1"/>
    <property type="molecule type" value="Genomic_DNA"/>
</dbReference>